<organism evidence="1 2">
    <name type="scientific">Armillaria tabescens</name>
    <name type="common">Ringless honey mushroom</name>
    <name type="synonym">Agaricus tabescens</name>
    <dbReference type="NCBI Taxonomy" id="1929756"/>
    <lineage>
        <taxon>Eukaryota</taxon>
        <taxon>Fungi</taxon>
        <taxon>Dikarya</taxon>
        <taxon>Basidiomycota</taxon>
        <taxon>Agaricomycotina</taxon>
        <taxon>Agaricomycetes</taxon>
        <taxon>Agaricomycetidae</taxon>
        <taxon>Agaricales</taxon>
        <taxon>Marasmiineae</taxon>
        <taxon>Physalacriaceae</taxon>
        <taxon>Desarmillaria</taxon>
    </lineage>
</organism>
<name>A0AA39J8E2_ARMTA</name>
<reference evidence="1" key="1">
    <citation type="submission" date="2023-06" db="EMBL/GenBank/DDBJ databases">
        <authorList>
            <consortium name="Lawrence Berkeley National Laboratory"/>
            <person name="Ahrendt S."/>
            <person name="Sahu N."/>
            <person name="Indic B."/>
            <person name="Wong-Bajracharya J."/>
            <person name="Merenyi Z."/>
            <person name="Ke H.-M."/>
            <person name="Monk M."/>
            <person name="Kocsube S."/>
            <person name="Drula E."/>
            <person name="Lipzen A."/>
            <person name="Balint B."/>
            <person name="Henrissat B."/>
            <person name="Andreopoulos B."/>
            <person name="Martin F.M."/>
            <person name="Harder C.B."/>
            <person name="Rigling D."/>
            <person name="Ford K.L."/>
            <person name="Foster G.D."/>
            <person name="Pangilinan J."/>
            <person name="Papanicolaou A."/>
            <person name="Barry K."/>
            <person name="LaButti K."/>
            <person name="Viragh M."/>
            <person name="Koriabine M."/>
            <person name="Yan M."/>
            <person name="Riley R."/>
            <person name="Champramary S."/>
            <person name="Plett K.L."/>
            <person name="Tsai I.J."/>
            <person name="Slot J."/>
            <person name="Sipos G."/>
            <person name="Plett J."/>
            <person name="Nagy L.G."/>
            <person name="Grigoriev I.V."/>
        </authorList>
    </citation>
    <scope>NUCLEOTIDE SEQUENCE</scope>
    <source>
        <strain evidence="1">CCBAS 213</strain>
    </source>
</reference>
<sequence>MHKHKRMDEHYNRKDAGKALQQYIIDSMKTMTHHLAIKPQNKWLNKTTVISMDRERTWHMVQTDSDNQLEEVVFKLQGILVKKDLSPVTEVPIKENYAFLQQYVQIIRLGGDAFKDTADSIMEAQLIDLALDISNRYFETMKTHPQEQAEFEPGMDPKGILAAAGIKRNLIHMEDKKVWFYMSKVDENGERKFIMTEPQIFRIGDIVEVQLSIIAVLMKKLQRKLKLKLRMVAMINESFTKERARVMHKNAIMDKAEMKVRGNAADKQRTSLKCKVGY</sequence>
<dbReference type="EMBL" id="JAUEPS010000117">
    <property type="protein sequence ID" value="KAK0437096.1"/>
    <property type="molecule type" value="Genomic_DNA"/>
</dbReference>
<proteinExistence type="predicted"/>
<dbReference type="Proteomes" id="UP001175211">
    <property type="component" value="Unassembled WGS sequence"/>
</dbReference>
<dbReference type="RefSeq" id="XP_060322462.1">
    <property type="nucleotide sequence ID" value="XM_060478622.1"/>
</dbReference>
<dbReference type="AlphaFoldDB" id="A0AA39J8E2"/>
<dbReference type="GeneID" id="85362170"/>
<evidence type="ECO:0000313" key="2">
    <source>
        <dbReference type="Proteomes" id="UP001175211"/>
    </source>
</evidence>
<comment type="caution">
    <text evidence="1">The sequence shown here is derived from an EMBL/GenBank/DDBJ whole genome shotgun (WGS) entry which is preliminary data.</text>
</comment>
<accession>A0AA39J8E2</accession>
<keyword evidence="2" id="KW-1185">Reference proteome</keyword>
<protein>
    <submittedName>
        <fullName evidence="1">Uncharacterized protein</fullName>
    </submittedName>
</protein>
<evidence type="ECO:0000313" key="1">
    <source>
        <dbReference type="EMBL" id="KAK0437096.1"/>
    </source>
</evidence>
<gene>
    <name evidence="1" type="ORF">EV420DRAFT_1652222</name>
</gene>